<evidence type="ECO:0000256" key="1">
    <source>
        <dbReference type="SAM" id="Coils"/>
    </source>
</evidence>
<gene>
    <name evidence="3" type="ORF">L484_027658</name>
</gene>
<evidence type="ECO:0000313" key="3">
    <source>
        <dbReference type="EMBL" id="EXB82483.1"/>
    </source>
</evidence>
<reference evidence="4" key="1">
    <citation type="submission" date="2013-01" db="EMBL/GenBank/DDBJ databases">
        <title>Draft Genome Sequence of a Mulberry Tree, Morus notabilis C.K. Schneid.</title>
        <authorList>
            <person name="He N."/>
            <person name="Zhao S."/>
        </authorList>
    </citation>
    <scope>NUCLEOTIDE SEQUENCE</scope>
</reference>
<dbReference type="STRING" id="981085.W9RCM2"/>
<feature type="coiled-coil region" evidence="1">
    <location>
        <begin position="190"/>
        <end position="217"/>
    </location>
</feature>
<sequence length="693" mass="78112">MAGAGNEDADAVLSDVEGDDPVPILIKSPSADEISPERFREVLAELDRERQARAATEESKAELDVRFNRLKALTHEALRKRDEVGKQRDEALREKEEISGNYEKVRAELAEVNRAKDEGLKQVSEIARQLDEVVKERDGLRSEIGNSTHMLVTGIEKISGKVSAFKNFGAGGLPRSQKYSGLAAVAYGVIKRTNETVEELLRQIDATTKSRNETREQMEQRNYEIAIEVSQLEATIGGLREEVAEKVSAVENLEKMIAEKDGRLSEIEREMSEKLAKVESEALELRQLVSKYDDKFAKMESKMEAQKPLLFDQVNLVSRIHDQVYDIIKIVDASNADQSEFSESLFLPQETDLEENIRASLAGMESIYELTRIVIEKTRDLFEEKNREIKSLDETVSRLNKEKEHIGSLLRSALSRKITSNPASKTSDLFKVAENGLREAGIDFKFGKLIGDRRVLNSSDGVDALEAEGDEIYTLAGALENIVKTSQLEIIELQHSVEELRTESSLLKEHVEAQKKELDHRLHQIEELKEKERVANESVEGLMMDIAAAEEEITRWKVAAEQEAAAGSAVEQEFIAQLAALKQELEEAKGAVLESEKKLKFKEETAAAAMAARDAAEKSLRLADSRASRLRDRVEELTRQLEVFENREDSRGGNRPRYVCWPWQWLGMDFVGVNRPDAQQHSSNEMELSEPFL</sequence>
<evidence type="ECO:0008006" key="5">
    <source>
        <dbReference type="Google" id="ProtNLM"/>
    </source>
</evidence>
<organism evidence="3 4">
    <name type="scientific">Morus notabilis</name>
    <dbReference type="NCBI Taxonomy" id="981085"/>
    <lineage>
        <taxon>Eukaryota</taxon>
        <taxon>Viridiplantae</taxon>
        <taxon>Streptophyta</taxon>
        <taxon>Embryophyta</taxon>
        <taxon>Tracheophyta</taxon>
        <taxon>Spermatophyta</taxon>
        <taxon>Magnoliopsida</taxon>
        <taxon>eudicotyledons</taxon>
        <taxon>Gunneridae</taxon>
        <taxon>Pentapetalae</taxon>
        <taxon>rosids</taxon>
        <taxon>fabids</taxon>
        <taxon>Rosales</taxon>
        <taxon>Moraceae</taxon>
        <taxon>Moreae</taxon>
        <taxon>Morus</taxon>
    </lineage>
</organism>
<dbReference type="AlphaFoldDB" id="W9RCM2"/>
<feature type="coiled-coil region" evidence="1">
    <location>
        <begin position="88"/>
        <end position="143"/>
    </location>
</feature>
<dbReference type="PANTHER" id="PTHR34937">
    <property type="entry name" value="OS08G0559800 PROTEIN"/>
    <property type="match status" value="1"/>
</dbReference>
<dbReference type="KEGG" id="mnt:21410269"/>
<accession>W9RCM2</accession>
<name>W9RCM2_9ROSA</name>
<evidence type="ECO:0000256" key="2">
    <source>
        <dbReference type="SAM" id="MobiDB-lite"/>
    </source>
</evidence>
<feature type="coiled-coil region" evidence="1">
    <location>
        <begin position="483"/>
        <end position="531"/>
    </location>
</feature>
<keyword evidence="1" id="KW-0175">Coiled coil</keyword>
<evidence type="ECO:0000313" key="4">
    <source>
        <dbReference type="Proteomes" id="UP000030645"/>
    </source>
</evidence>
<dbReference type="Gene3D" id="1.20.1170.10">
    <property type="match status" value="1"/>
</dbReference>
<feature type="coiled-coil region" evidence="1">
    <location>
        <begin position="375"/>
        <end position="402"/>
    </location>
</feature>
<feature type="coiled-coil region" evidence="1">
    <location>
        <begin position="250"/>
        <end position="295"/>
    </location>
</feature>
<keyword evidence="4" id="KW-1185">Reference proteome</keyword>
<dbReference type="InterPro" id="IPR040300">
    <property type="entry name" value="At3g49055-like"/>
</dbReference>
<dbReference type="EMBL" id="KE344869">
    <property type="protein sequence ID" value="EXB82483.1"/>
    <property type="molecule type" value="Genomic_DNA"/>
</dbReference>
<dbReference type="OrthoDB" id="1682775at2759"/>
<feature type="region of interest" description="Disordered" evidence="2">
    <location>
        <begin position="1"/>
        <end position="31"/>
    </location>
</feature>
<dbReference type="Proteomes" id="UP000030645">
    <property type="component" value="Unassembled WGS sequence"/>
</dbReference>
<protein>
    <recommendedName>
        <fullName evidence="5">Paramyosin</fullName>
    </recommendedName>
</protein>
<proteinExistence type="predicted"/>
<dbReference type="eggNOG" id="ENOG502QQNA">
    <property type="taxonomic scope" value="Eukaryota"/>
</dbReference>
<dbReference type="PANTHER" id="PTHR34937:SF1">
    <property type="entry name" value="PARAMYOSIN"/>
    <property type="match status" value="1"/>
</dbReference>
<feature type="coiled-coil region" evidence="1">
    <location>
        <begin position="571"/>
        <end position="647"/>
    </location>
</feature>